<dbReference type="AlphaFoldDB" id="A0A4Y2MSV6"/>
<accession>A0A4Y2MSV6</accession>
<protein>
    <submittedName>
        <fullName evidence="2">Uncharacterized protein</fullName>
    </submittedName>
</protein>
<dbReference type="Proteomes" id="UP000499080">
    <property type="component" value="Unassembled WGS sequence"/>
</dbReference>
<evidence type="ECO:0000313" key="3">
    <source>
        <dbReference type="Proteomes" id="UP000499080"/>
    </source>
</evidence>
<keyword evidence="1" id="KW-0175">Coiled coil</keyword>
<proteinExistence type="predicted"/>
<sequence length="97" mass="11323">EAELISELMEISQRPVKSLEEMRFKVADYERNLASLKKDAESVIENPHLAVSAPAILKKLEEYKDIPCYLVPIIDGSEKNFNLKYEHSWKCFLFYEV</sequence>
<reference evidence="2 3" key="1">
    <citation type="journal article" date="2019" name="Sci. Rep.">
        <title>Orb-weaving spider Araneus ventricosus genome elucidates the spidroin gene catalogue.</title>
        <authorList>
            <person name="Kono N."/>
            <person name="Nakamura H."/>
            <person name="Ohtoshi R."/>
            <person name="Moran D.A.P."/>
            <person name="Shinohara A."/>
            <person name="Yoshida Y."/>
            <person name="Fujiwara M."/>
            <person name="Mori M."/>
            <person name="Tomita M."/>
            <person name="Arakawa K."/>
        </authorList>
    </citation>
    <scope>NUCLEOTIDE SEQUENCE [LARGE SCALE GENOMIC DNA]</scope>
</reference>
<keyword evidence="3" id="KW-1185">Reference proteome</keyword>
<evidence type="ECO:0000313" key="2">
    <source>
        <dbReference type="EMBL" id="GBN29629.1"/>
    </source>
</evidence>
<gene>
    <name evidence="2" type="ORF">AVEN_262498_1</name>
</gene>
<comment type="caution">
    <text evidence="2">The sequence shown here is derived from an EMBL/GenBank/DDBJ whole genome shotgun (WGS) entry which is preliminary data.</text>
</comment>
<feature type="coiled-coil region" evidence="1">
    <location>
        <begin position="19"/>
        <end position="46"/>
    </location>
</feature>
<feature type="non-terminal residue" evidence="2">
    <location>
        <position position="1"/>
    </location>
</feature>
<name>A0A4Y2MSV6_ARAVE</name>
<evidence type="ECO:0000256" key="1">
    <source>
        <dbReference type="SAM" id="Coils"/>
    </source>
</evidence>
<dbReference type="EMBL" id="BGPR01283537">
    <property type="protein sequence ID" value="GBN29629.1"/>
    <property type="molecule type" value="Genomic_DNA"/>
</dbReference>
<organism evidence="2 3">
    <name type="scientific">Araneus ventricosus</name>
    <name type="common">Orbweaver spider</name>
    <name type="synonym">Epeira ventricosa</name>
    <dbReference type="NCBI Taxonomy" id="182803"/>
    <lineage>
        <taxon>Eukaryota</taxon>
        <taxon>Metazoa</taxon>
        <taxon>Ecdysozoa</taxon>
        <taxon>Arthropoda</taxon>
        <taxon>Chelicerata</taxon>
        <taxon>Arachnida</taxon>
        <taxon>Araneae</taxon>
        <taxon>Araneomorphae</taxon>
        <taxon>Entelegynae</taxon>
        <taxon>Araneoidea</taxon>
        <taxon>Araneidae</taxon>
        <taxon>Araneus</taxon>
    </lineage>
</organism>